<dbReference type="EMBL" id="QLNP01000062">
    <property type="protein sequence ID" value="RAM38461.1"/>
    <property type="molecule type" value="Genomic_DNA"/>
</dbReference>
<reference evidence="7 8" key="1">
    <citation type="submission" date="2018-04" db="EMBL/GenBank/DDBJ databases">
        <title>Bacteria isolated from cave deposits of Manipur.</title>
        <authorList>
            <person name="Sahoo D."/>
            <person name="Sarangthem I."/>
            <person name="Nandeibam J."/>
        </authorList>
    </citation>
    <scope>NUCLEOTIDE SEQUENCE [LARGE SCALE GENOMIC DNA]</scope>
    <source>
        <strain evidence="8">mrc11</strain>
    </source>
</reference>
<dbReference type="Pfam" id="PF00413">
    <property type="entry name" value="Peptidase_M10"/>
    <property type="match status" value="1"/>
</dbReference>
<evidence type="ECO:0000256" key="2">
    <source>
        <dbReference type="ARBA" id="ARBA00022723"/>
    </source>
</evidence>
<dbReference type="InterPro" id="IPR001818">
    <property type="entry name" value="Pept_M10_metallopeptidase"/>
</dbReference>
<feature type="region of interest" description="Disordered" evidence="5">
    <location>
        <begin position="1"/>
        <end position="23"/>
    </location>
</feature>
<keyword evidence="2" id="KW-0479">Metal-binding</keyword>
<dbReference type="Gene3D" id="3.40.390.10">
    <property type="entry name" value="Collagenase (Catalytic Domain)"/>
    <property type="match status" value="1"/>
</dbReference>
<dbReference type="AlphaFoldDB" id="A0A328HJX4"/>
<dbReference type="InterPro" id="IPR024079">
    <property type="entry name" value="MetalloPept_cat_dom_sf"/>
</dbReference>
<protein>
    <submittedName>
        <fullName evidence="7">Peptidase M10A and M12B matrixin and adamalysin</fullName>
    </submittedName>
</protein>
<dbReference type="GO" id="GO:0006508">
    <property type="term" value="P:proteolysis"/>
    <property type="evidence" value="ECO:0007669"/>
    <property type="project" value="UniProtKB-KW"/>
</dbReference>
<feature type="compositionally biased region" description="Basic residues" evidence="5">
    <location>
        <begin position="9"/>
        <end position="19"/>
    </location>
</feature>
<evidence type="ECO:0000256" key="3">
    <source>
        <dbReference type="ARBA" id="ARBA00022801"/>
    </source>
</evidence>
<sequence length="351" mass="36318">MESHDPGRIQRRHRHRPRHSGPATAAARFIRRLIVLAALGCAAFLAAGMAYGDARFAGVLNFRIGSGDQPASWQDDSGRDDSGQDEAGQDRAGQHQTGQNPAGQTGQPGHSGGSRGAESGAPGGPGSAGGAPPSGLEEAATPLGTPAPPPEPSSSYKFLAVNSDGSPVGYSPCRPLHYVVNASLAPEGAAGLVYLAVEEISRATGIQFVNDGATEEKPTDQRAPYQPGAYGDRWAPMLISWTTPDVAPKLGGKVIGTGGSTHYSYGNGPKSYVTGSLELDAPQMAAELERPDGTAYATAVILHELGHVMGLEHVDDPVQLMYPEIGAPDGLAAGDLNGLYQLGKAPCRKDL</sequence>
<keyword evidence="1" id="KW-0645">Protease</keyword>
<feature type="domain" description="Peptidase M10 metallopeptidase" evidence="6">
    <location>
        <begin position="271"/>
        <end position="338"/>
    </location>
</feature>
<evidence type="ECO:0000256" key="1">
    <source>
        <dbReference type="ARBA" id="ARBA00022670"/>
    </source>
</evidence>
<comment type="caution">
    <text evidence="7">The sequence shown here is derived from an EMBL/GenBank/DDBJ whole genome shotgun (WGS) entry which is preliminary data.</text>
</comment>
<feature type="region of interest" description="Disordered" evidence="5">
    <location>
        <begin position="68"/>
        <end position="158"/>
    </location>
</feature>
<proteinExistence type="predicted"/>
<accession>A0A328HJX4</accession>
<feature type="compositionally biased region" description="Basic and acidic residues" evidence="5">
    <location>
        <begin position="76"/>
        <end position="93"/>
    </location>
</feature>
<dbReference type="GO" id="GO:0004222">
    <property type="term" value="F:metalloendopeptidase activity"/>
    <property type="evidence" value="ECO:0007669"/>
    <property type="project" value="InterPro"/>
</dbReference>
<keyword evidence="4" id="KW-0862">Zinc</keyword>
<gene>
    <name evidence="7" type="ORF">DBZ45_05590</name>
</gene>
<dbReference type="SUPFAM" id="SSF55486">
    <property type="entry name" value="Metalloproteases ('zincins'), catalytic domain"/>
    <property type="match status" value="1"/>
</dbReference>
<evidence type="ECO:0000313" key="8">
    <source>
        <dbReference type="Proteomes" id="UP000249166"/>
    </source>
</evidence>
<dbReference type="GO" id="GO:0031012">
    <property type="term" value="C:extracellular matrix"/>
    <property type="evidence" value="ECO:0007669"/>
    <property type="project" value="InterPro"/>
</dbReference>
<feature type="compositionally biased region" description="Gly residues" evidence="5">
    <location>
        <begin position="109"/>
        <end position="129"/>
    </location>
</feature>
<feature type="compositionally biased region" description="Low complexity" evidence="5">
    <location>
        <begin position="130"/>
        <end position="144"/>
    </location>
</feature>
<keyword evidence="3" id="KW-0378">Hydrolase</keyword>
<dbReference type="GO" id="GO:0008270">
    <property type="term" value="F:zinc ion binding"/>
    <property type="evidence" value="ECO:0007669"/>
    <property type="project" value="InterPro"/>
</dbReference>
<feature type="compositionally biased region" description="Polar residues" evidence="5">
    <location>
        <begin position="94"/>
        <end position="108"/>
    </location>
</feature>
<evidence type="ECO:0000313" key="7">
    <source>
        <dbReference type="EMBL" id="RAM38461.1"/>
    </source>
</evidence>
<dbReference type="OrthoDB" id="4297752at2"/>
<organism evidence="7 8">
    <name type="scientific">Arthrobacter globiformis</name>
    <dbReference type="NCBI Taxonomy" id="1665"/>
    <lineage>
        <taxon>Bacteria</taxon>
        <taxon>Bacillati</taxon>
        <taxon>Actinomycetota</taxon>
        <taxon>Actinomycetes</taxon>
        <taxon>Micrococcales</taxon>
        <taxon>Micrococcaceae</taxon>
        <taxon>Arthrobacter</taxon>
    </lineage>
</organism>
<evidence type="ECO:0000256" key="5">
    <source>
        <dbReference type="SAM" id="MobiDB-lite"/>
    </source>
</evidence>
<evidence type="ECO:0000256" key="4">
    <source>
        <dbReference type="ARBA" id="ARBA00022833"/>
    </source>
</evidence>
<evidence type="ECO:0000259" key="6">
    <source>
        <dbReference type="Pfam" id="PF00413"/>
    </source>
</evidence>
<name>A0A328HJX4_ARTGO</name>
<dbReference type="Proteomes" id="UP000249166">
    <property type="component" value="Unassembled WGS sequence"/>
</dbReference>